<dbReference type="GO" id="GO:0002181">
    <property type="term" value="P:cytoplasmic translation"/>
    <property type="evidence" value="ECO:0007669"/>
    <property type="project" value="TreeGrafter"/>
</dbReference>
<dbReference type="GO" id="GO:0022625">
    <property type="term" value="C:cytosolic large ribosomal subunit"/>
    <property type="evidence" value="ECO:0007669"/>
    <property type="project" value="TreeGrafter"/>
</dbReference>
<evidence type="ECO:0000313" key="5">
    <source>
        <dbReference type="EMBL" id="TFY59689.1"/>
    </source>
</evidence>
<accession>A0A4Y9YFL7</accession>
<dbReference type="InterPro" id="IPR014722">
    <property type="entry name" value="Rib_uL2_dom2"/>
</dbReference>
<evidence type="ECO:0000256" key="1">
    <source>
        <dbReference type="ARBA" id="ARBA00010592"/>
    </source>
</evidence>
<dbReference type="STRING" id="34475.A0A4Y9YFL7"/>
<dbReference type="Gene3D" id="2.30.30.30">
    <property type="match status" value="1"/>
</dbReference>
<feature type="region of interest" description="Disordered" evidence="4">
    <location>
        <begin position="22"/>
        <end position="61"/>
    </location>
</feature>
<dbReference type="GO" id="GO:0003735">
    <property type="term" value="F:structural constituent of ribosome"/>
    <property type="evidence" value="ECO:0007669"/>
    <property type="project" value="InterPro"/>
</dbReference>
<organism evidence="5 6">
    <name type="scientific">Rhodofomes roseus</name>
    <dbReference type="NCBI Taxonomy" id="34475"/>
    <lineage>
        <taxon>Eukaryota</taxon>
        <taxon>Fungi</taxon>
        <taxon>Dikarya</taxon>
        <taxon>Basidiomycota</taxon>
        <taxon>Agaricomycotina</taxon>
        <taxon>Agaricomycetes</taxon>
        <taxon>Polyporales</taxon>
        <taxon>Rhodofomes</taxon>
    </lineage>
</organism>
<evidence type="ECO:0000256" key="3">
    <source>
        <dbReference type="ARBA" id="ARBA00023274"/>
    </source>
</evidence>
<protein>
    <recommendedName>
        <fullName evidence="7">60S ribosomal protein L6</fullName>
    </recommendedName>
</protein>
<dbReference type="GO" id="GO:0000027">
    <property type="term" value="P:ribosomal large subunit assembly"/>
    <property type="evidence" value="ECO:0007669"/>
    <property type="project" value="TreeGrafter"/>
</dbReference>
<keyword evidence="2" id="KW-0689">Ribosomal protein</keyword>
<dbReference type="Proteomes" id="UP000298390">
    <property type="component" value="Unassembled WGS sequence"/>
</dbReference>
<dbReference type="AlphaFoldDB" id="A0A4Y9YFL7"/>
<name>A0A4Y9YFL7_9APHY</name>
<sequence>MARSKEIAPGVGRLSRSQVFARRGLYKGPKNTEKPAASEAAATKEVTVGGEKNGGKRLVPVAKAPRFYPAEDVRQPKKSRKAPKPTKLRPSITPGSVLILLAGRFRGKRVVFLKQLESGLLLVTGPYKVNGVPLRRVNQAYVIATSTQLDLGDHKVDEKINDAYFAKSSKKGSRSAEEEFFADGKPKEKEAFPESKAADQKAVDAAVVAAVKKTENINKYLKSSWDGFLDLAIALPYPASLPSYSTTIILVTVASRLIFTVPFSVWAKNRQWRAEHVVMPQVEQEIPELNKQAIADMKKDGYRGELEVARKERNKRLKVLADARKKELLVEHGCTPLPTMLVPPITQLPLFVGFTVILSRASQAPTGFDSESFLTLTSLSHSDPTLALPIVVGLVTLMQVESTRWFASAAAMQRQAKVAEWVAARRAKGEAVLEPGKIVQSGLRGLSVARILIAAVVPGSVQVYWATSAVFGLVQSWVLNAWDARRTRRDRQSLPPQENASAKSSNP</sequence>
<dbReference type="EMBL" id="SEKV01000292">
    <property type="protein sequence ID" value="TFY59689.1"/>
    <property type="molecule type" value="Genomic_DNA"/>
</dbReference>
<evidence type="ECO:0000313" key="6">
    <source>
        <dbReference type="Proteomes" id="UP000298390"/>
    </source>
</evidence>
<feature type="compositionally biased region" description="Polar residues" evidence="4">
    <location>
        <begin position="494"/>
        <end position="507"/>
    </location>
</feature>
<dbReference type="InterPro" id="IPR008991">
    <property type="entry name" value="Translation_prot_SH3-like_sf"/>
</dbReference>
<dbReference type="CDD" id="cd13156">
    <property type="entry name" value="KOW_RPL6"/>
    <property type="match status" value="1"/>
</dbReference>
<evidence type="ECO:0000256" key="2">
    <source>
        <dbReference type="ARBA" id="ARBA00022980"/>
    </source>
</evidence>
<proteinExistence type="inferred from homology"/>
<keyword evidence="3" id="KW-0687">Ribonucleoprotein</keyword>
<dbReference type="Pfam" id="PF01159">
    <property type="entry name" value="Ribosomal_L6e"/>
    <property type="match status" value="1"/>
</dbReference>
<feature type="region of interest" description="Disordered" evidence="4">
    <location>
        <begin position="488"/>
        <end position="507"/>
    </location>
</feature>
<dbReference type="FunFam" id="2.30.30.30:FF:000014">
    <property type="entry name" value="60S ribosomal protein L6"/>
    <property type="match status" value="1"/>
</dbReference>
<evidence type="ECO:0000256" key="4">
    <source>
        <dbReference type="SAM" id="MobiDB-lite"/>
    </source>
</evidence>
<reference evidence="5 6" key="1">
    <citation type="submission" date="2019-01" db="EMBL/GenBank/DDBJ databases">
        <title>Genome sequencing of the rare red list fungi Fomitopsis rosea.</title>
        <authorList>
            <person name="Buettner E."/>
            <person name="Kellner H."/>
        </authorList>
    </citation>
    <scope>NUCLEOTIDE SEQUENCE [LARGE SCALE GENOMIC DNA]</scope>
    <source>
        <strain evidence="5 6">DSM 105464</strain>
    </source>
</reference>
<evidence type="ECO:0008006" key="7">
    <source>
        <dbReference type="Google" id="ProtNLM"/>
    </source>
</evidence>
<dbReference type="InterPro" id="IPR041997">
    <property type="entry name" value="Ribosomal_eL6_KOW"/>
</dbReference>
<dbReference type="SUPFAM" id="SSF50104">
    <property type="entry name" value="Translation proteins SH3-like domain"/>
    <property type="match status" value="1"/>
</dbReference>
<feature type="region of interest" description="Disordered" evidence="4">
    <location>
        <begin position="177"/>
        <end position="196"/>
    </location>
</feature>
<comment type="caution">
    <text evidence="5">The sequence shown here is derived from an EMBL/GenBank/DDBJ whole genome shotgun (WGS) entry which is preliminary data.</text>
</comment>
<dbReference type="PANTHER" id="PTHR10715:SF0">
    <property type="entry name" value="LARGE RIBOSOMAL SUBUNIT PROTEIN EL6"/>
    <property type="match status" value="1"/>
</dbReference>
<comment type="similarity">
    <text evidence="1">Belongs to the eukaryotic ribosomal protein eL6 family.</text>
</comment>
<gene>
    <name evidence="5" type="ORF">EVJ58_g5631</name>
</gene>
<dbReference type="PANTHER" id="PTHR10715">
    <property type="entry name" value="60S RIBOSOMAL PROTEIN L6"/>
    <property type="match status" value="1"/>
</dbReference>
<dbReference type="InterPro" id="IPR000915">
    <property type="entry name" value="60S_ribosomal_eL6"/>
</dbReference>
<dbReference type="GO" id="GO:0003723">
    <property type="term" value="F:RNA binding"/>
    <property type="evidence" value="ECO:0007669"/>
    <property type="project" value="TreeGrafter"/>
</dbReference>